<name>A0A4P9Z6F7_9FUNG</name>
<evidence type="ECO:0008006" key="5">
    <source>
        <dbReference type="Google" id="ProtNLM"/>
    </source>
</evidence>
<dbReference type="EMBL" id="KZ989158">
    <property type="protein sequence ID" value="RKP27742.1"/>
    <property type="molecule type" value="Genomic_DNA"/>
</dbReference>
<feature type="signal peptide" evidence="2">
    <location>
        <begin position="1"/>
        <end position="24"/>
    </location>
</feature>
<feature type="transmembrane region" description="Helical" evidence="1">
    <location>
        <begin position="327"/>
        <end position="345"/>
    </location>
</feature>
<organism evidence="3 4">
    <name type="scientific">Syncephalis pseudoplumigaleata</name>
    <dbReference type="NCBI Taxonomy" id="1712513"/>
    <lineage>
        <taxon>Eukaryota</taxon>
        <taxon>Fungi</taxon>
        <taxon>Fungi incertae sedis</taxon>
        <taxon>Zoopagomycota</taxon>
        <taxon>Zoopagomycotina</taxon>
        <taxon>Zoopagomycetes</taxon>
        <taxon>Zoopagales</taxon>
        <taxon>Piptocephalidaceae</taxon>
        <taxon>Syncephalis</taxon>
    </lineage>
</organism>
<feature type="transmembrane region" description="Helical" evidence="1">
    <location>
        <begin position="212"/>
        <end position="239"/>
    </location>
</feature>
<keyword evidence="1" id="KW-0812">Transmembrane</keyword>
<gene>
    <name evidence="3" type="ORF">SYNPS1DRAFT_26615</name>
</gene>
<dbReference type="Proteomes" id="UP000278143">
    <property type="component" value="Unassembled WGS sequence"/>
</dbReference>
<keyword evidence="1" id="KW-1133">Transmembrane helix</keyword>
<accession>A0A4P9Z6F7</accession>
<feature type="transmembrane region" description="Helical" evidence="1">
    <location>
        <begin position="251"/>
        <end position="277"/>
    </location>
</feature>
<feature type="chain" id="PRO_5020205534" description="Lung seven transmembrane receptor-domain-containing protein" evidence="2">
    <location>
        <begin position="25"/>
        <end position="1003"/>
    </location>
</feature>
<evidence type="ECO:0000256" key="2">
    <source>
        <dbReference type="SAM" id="SignalP"/>
    </source>
</evidence>
<protein>
    <recommendedName>
        <fullName evidence="5">Lung seven transmembrane receptor-domain-containing protein</fullName>
    </recommendedName>
</protein>
<dbReference type="AlphaFoldDB" id="A0A4P9Z6F7"/>
<proteinExistence type="predicted"/>
<sequence length="1003" mass="111509">MSVWWLLTCLLLQCLLAPVQQVLAAVKIKNRLTGEVISVRTRDPVHTILPDFTVLGVFARLHFAPNASCQFTEVAPYGQSSLNRNLSADVNATIAIAVMKESGPAGCTDHDDLYEAIERHSSWLVDQGFHPIQLALYIATVRPHDSTAASSSGHYNRRYHHLTYQADPTPSAMMELSDYQRLEAFMARMPPPVVGTVTHGAAITFPMNDVKLYAVIVSQVFCLFRVVGFYLVLFVWIRFQEAMEVHRLFTVLRTVIHACVALMMLAEITRIIGLFFPQVSILYQNVYDVSIYIVIAMRSCTVLILIYCGIVFYLLRRQCKSKSSRYALTRLCIMSFILAATTQLISMDNILALRYEWIYDVRIVLARKTLRNTGSVIQSVCLLGMLSMRLSDEHTRRLWRHACMLYYNAGEMEKQWFAMKIEPGLGSGTISGEMADHDGADDADDGAQYAGCSWYRLWCWCHRMEQRWRNGEARGRAIRHDLLSWSPAMEEARPAEGGRLYSLFTAVASSIEDRLRTRDSSDDRAEQTAAWATCFSGTLLERTHRHSEGGSRAMLEHALLVVQPSCWTGASTTGECGYRLVPLQTPRYFCIVSVSMDAFNIVAHVRTDAAQDDTAIFIWQYGRAEPIRWSAPACLHGTSTHGTRQEWRPLSLFNGWLMVAGTATAIASGVSAATLPADGQAVRYAYPVHACYLPTLAQTSADVLGRQCAVFGMPGIHLVMRADHSEMVFVHLEHSLDNTRQYTWSLHRFANSTNEQMSHSAAGSAFAKEAPTAHLGGGTFAIDTDKPCLSIASKGVQVVRVNDHQLLIEVKLLGVEERWLGLLDTRTVTSSMHGSRASASTAATAAATASTRQPLRWSKIGRWNRLPFLLPGDARCTGHERLLLTLDRGSPSAELVDAVTGAPLCSISRRWRLEVLAASYVRLGHLVPVTDSDETVKFLDTSTRDWRMLAPCDRAVHVFCDGAPLFYTITHRLTSASGKSTLWGSHEAADGAGRYYLLDASGV</sequence>
<keyword evidence="4" id="KW-1185">Reference proteome</keyword>
<keyword evidence="1" id="KW-0472">Membrane</keyword>
<evidence type="ECO:0000256" key="1">
    <source>
        <dbReference type="SAM" id="Phobius"/>
    </source>
</evidence>
<reference evidence="4" key="1">
    <citation type="journal article" date="2018" name="Nat. Microbiol.">
        <title>Leveraging single-cell genomics to expand the fungal tree of life.</title>
        <authorList>
            <person name="Ahrendt S.R."/>
            <person name="Quandt C.A."/>
            <person name="Ciobanu D."/>
            <person name="Clum A."/>
            <person name="Salamov A."/>
            <person name="Andreopoulos B."/>
            <person name="Cheng J.F."/>
            <person name="Woyke T."/>
            <person name="Pelin A."/>
            <person name="Henrissat B."/>
            <person name="Reynolds N.K."/>
            <person name="Benny G.L."/>
            <person name="Smith M.E."/>
            <person name="James T.Y."/>
            <person name="Grigoriev I.V."/>
        </authorList>
    </citation>
    <scope>NUCLEOTIDE SEQUENCE [LARGE SCALE GENOMIC DNA]</scope>
    <source>
        <strain evidence="4">Benny S71-1</strain>
    </source>
</reference>
<evidence type="ECO:0000313" key="4">
    <source>
        <dbReference type="Proteomes" id="UP000278143"/>
    </source>
</evidence>
<keyword evidence="2" id="KW-0732">Signal</keyword>
<evidence type="ECO:0000313" key="3">
    <source>
        <dbReference type="EMBL" id="RKP27742.1"/>
    </source>
</evidence>
<dbReference type="OrthoDB" id="10575739at2759"/>
<feature type="transmembrane region" description="Helical" evidence="1">
    <location>
        <begin position="289"/>
        <end position="315"/>
    </location>
</feature>